<organism evidence="1 2">
    <name type="scientific">Reichenbachiella faecimaris</name>
    <dbReference type="NCBI Taxonomy" id="692418"/>
    <lineage>
        <taxon>Bacteria</taxon>
        <taxon>Pseudomonadati</taxon>
        <taxon>Bacteroidota</taxon>
        <taxon>Cytophagia</taxon>
        <taxon>Cytophagales</taxon>
        <taxon>Reichenbachiellaceae</taxon>
        <taxon>Reichenbachiella</taxon>
    </lineage>
</organism>
<evidence type="ECO:0000313" key="1">
    <source>
        <dbReference type="EMBL" id="SMD37161.1"/>
    </source>
</evidence>
<keyword evidence="2" id="KW-1185">Reference proteome</keyword>
<reference evidence="1 2" key="1">
    <citation type="submission" date="2017-04" db="EMBL/GenBank/DDBJ databases">
        <authorList>
            <person name="Afonso C.L."/>
            <person name="Miller P.J."/>
            <person name="Scott M.A."/>
            <person name="Spackman E."/>
            <person name="Goraichik I."/>
            <person name="Dimitrov K.M."/>
            <person name="Suarez D.L."/>
            <person name="Swayne D.E."/>
        </authorList>
    </citation>
    <scope>NUCLEOTIDE SEQUENCE [LARGE SCALE GENOMIC DNA]</scope>
    <source>
        <strain evidence="1 2">DSM 26133</strain>
    </source>
</reference>
<dbReference type="EMBL" id="FWYF01000003">
    <property type="protein sequence ID" value="SMD37161.1"/>
    <property type="molecule type" value="Genomic_DNA"/>
</dbReference>
<gene>
    <name evidence="1" type="ORF">SAMN04488029_3271</name>
</gene>
<proteinExistence type="predicted"/>
<evidence type="ECO:0000313" key="2">
    <source>
        <dbReference type="Proteomes" id="UP000192472"/>
    </source>
</evidence>
<name>A0A1W2GKR2_REIFA</name>
<dbReference type="AlphaFoldDB" id="A0A1W2GKR2"/>
<sequence>MNEWGFIGLEILMGIGKSATSFKFKSRRGYVRDERLVLSNPHSS</sequence>
<dbReference type="STRING" id="692418.SAMN04488029_3271"/>
<protein>
    <submittedName>
        <fullName evidence="1">Uncharacterized protein</fullName>
    </submittedName>
</protein>
<dbReference type="Proteomes" id="UP000192472">
    <property type="component" value="Unassembled WGS sequence"/>
</dbReference>
<accession>A0A1W2GKR2</accession>